<dbReference type="RefSeq" id="WP_144754512.1">
    <property type="nucleotide sequence ID" value="NZ_VMNW02000097.1"/>
</dbReference>
<dbReference type="Proteomes" id="UP000319769">
    <property type="component" value="Unassembled WGS sequence"/>
</dbReference>
<evidence type="ECO:0000313" key="1">
    <source>
        <dbReference type="EMBL" id="KAA9151717.1"/>
    </source>
</evidence>
<dbReference type="Gene3D" id="1.20.120.450">
    <property type="entry name" value="dinb family like domain"/>
    <property type="match status" value="1"/>
</dbReference>
<dbReference type="AlphaFoldDB" id="A0A5N0UR94"/>
<sequence length="169" mass="19138">MSEQPVRREPEFDGGEREQLGDFLDYLRATVLWKCSGLTDEQARRRHVPSELTTIAGLLAHLTYVEGYWFGVVLNGQPDPWRARFEPDPDAEFRAALEKPLSELRAEYEHQCANSREIAAGLAPGDTVEFKEDSAINLRWVLIHLIEETARHAGHLDLLRELTDGATGE</sequence>
<gene>
    <name evidence="1" type="ORF">FPZ12_038390</name>
</gene>
<organism evidence="1 2">
    <name type="scientific">Amycolatopsis acidicola</name>
    <dbReference type="NCBI Taxonomy" id="2596893"/>
    <lineage>
        <taxon>Bacteria</taxon>
        <taxon>Bacillati</taxon>
        <taxon>Actinomycetota</taxon>
        <taxon>Actinomycetes</taxon>
        <taxon>Pseudonocardiales</taxon>
        <taxon>Pseudonocardiaceae</taxon>
        <taxon>Amycolatopsis</taxon>
    </lineage>
</organism>
<evidence type="ECO:0000313" key="2">
    <source>
        <dbReference type="Proteomes" id="UP000319769"/>
    </source>
</evidence>
<keyword evidence="2" id="KW-1185">Reference proteome</keyword>
<dbReference type="Pfam" id="PF04978">
    <property type="entry name" value="MST"/>
    <property type="match status" value="1"/>
</dbReference>
<proteinExistence type="predicted"/>
<accession>A0A5N0UR94</accession>
<protein>
    <submittedName>
        <fullName evidence="1">DinB family protein</fullName>
    </submittedName>
</protein>
<dbReference type="SUPFAM" id="SSF109854">
    <property type="entry name" value="DinB/YfiT-like putative metalloenzymes"/>
    <property type="match status" value="1"/>
</dbReference>
<dbReference type="OrthoDB" id="4548523at2"/>
<name>A0A5N0UR94_9PSEU</name>
<reference evidence="1" key="1">
    <citation type="submission" date="2019-09" db="EMBL/GenBank/DDBJ databases">
        <authorList>
            <person name="Teo W.F.A."/>
            <person name="Duangmal K."/>
        </authorList>
    </citation>
    <scope>NUCLEOTIDE SEQUENCE [LARGE SCALE GENOMIC DNA]</scope>
    <source>
        <strain evidence="1">K81G1</strain>
    </source>
</reference>
<dbReference type="InterPro" id="IPR007061">
    <property type="entry name" value="MST-like"/>
</dbReference>
<dbReference type="EMBL" id="VMNW02000097">
    <property type="protein sequence ID" value="KAA9151717.1"/>
    <property type="molecule type" value="Genomic_DNA"/>
</dbReference>
<comment type="caution">
    <text evidence="1">The sequence shown here is derived from an EMBL/GenBank/DDBJ whole genome shotgun (WGS) entry which is preliminary data.</text>
</comment>
<dbReference type="InterPro" id="IPR034660">
    <property type="entry name" value="DinB/YfiT-like"/>
</dbReference>